<accession>A0A543IMW1</accession>
<dbReference type="InterPro" id="IPR021315">
    <property type="entry name" value="Gap/Sap"/>
</dbReference>
<keyword evidence="3" id="KW-1185">Reference proteome</keyword>
<evidence type="ECO:0000256" key="1">
    <source>
        <dbReference type="SAM" id="Phobius"/>
    </source>
</evidence>
<dbReference type="AlphaFoldDB" id="A0A543IMW1"/>
<feature type="transmembrane region" description="Helical" evidence="1">
    <location>
        <begin position="70"/>
        <end position="88"/>
    </location>
</feature>
<gene>
    <name evidence="2" type="ORF">FHX41_5694</name>
</gene>
<dbReference type="EMBL" id="VFPO01000001">
    <property type="protein sequence ID" value="TQM71913.1"/>
    <property type="molecule type" value="Genomic_DNA"/>
</dbReference>
<evidence type="ECO:0000313" key="2">
    <source>
        <dbReference type="EMBL" id="TQM71913.1"/>
    </source>
</evidence>
<keyword evidence="1" id="KW-1133">Transmembrane helix</keyword>
<name>A0A543IMW1_9ACTN</name>
<keyword evidence="1" id="KW-0472">Membrane</keyword>
<organism evidence="2 3">
    <name type="scientific">Actinomadura hallensis</name>
    <dbReference type="NCBI Taxonomy" id="337895"/>
    <lineage>
        <taxon>Bacteria</taxon>
        <taxon>Bacillati</taxon>
        <taxon>Actinomycetota</taxon>
        <taxon>Actinomycetes</taxon>
        <taxon>Streptosporangiales</taxon>
        <taxon>Thermomonosporaceae</taxon>
        <taxon>Actinomadura</taxon>
    </lineage>
</organism>
<sequence>MLSALVGLLPFAVGVIISPVPIIAAIIVATSRRRFSTGPAFLAGWFVGLLGLMILFSELGATFGRDEPPVFVHVVGLVLGFFLWWLAWKEWRDRDKKEMPAWLESVDELKAYNAFVFGLALATIVNPKNIPLTVAAGTVVARSGIGFGGALVVAIVFSVIASLSIALSVGLPLTRPAEGSWTASVTGCREGRR</sequence>
<dbReference type="Proteomes" id="UP000316706">
    <property type="component" value="Unassembled WGS sequence"/>
</dbReference>
<protein>
    <submittedName>
        <fullName evidence="2">Threonine/homoserine/homoserine lactone efflux protein</fullName>
    </submittedName>
</protein>
<dbReference type="OrthoDB" id="4753036at2"/>
<feature type="transmembrane region" description="Helical" evidence="1">
    <location>
        <begin position="145"/>
        <end position="171"/>
    </location>
</feature>
<proteinExistence type="predicted"/>
<keyword evidence="1" id="KW-0812">Transmembrane</keyword>
<comment type="caution">
    <text evidence="2">The sequence shown here is derived from an EMBL/GenBank/DDBJ whole genome shotgun (WGS) entry which is preliminary data.</text>
</comment>
<reference evidence="2 3" key="1">
    <citation type="submission" date="2019-06" db="EMBL/GenBank/DDBJ databases">
        <title>Sequencing the genomes of 1000 actinobacteria strains.</title>
        <authorList>
            <person name="Klenk H.-P."/>
        </authorList>
    </citation>
    <scope>NUCLEOTIDE SEQUENCE [LARGE SCALE GENOMIC DNA]</scope>
    <source>
        <strain evidence="2 3">DSM 45043</strain>
    </source>
</reference>
<feature type="transmembrane region" description="Helical" evidence="1">
    <location>
        <begin position="6"/>
        <end position="29"/>
    </location>
</feature>
<evidence type="ECO:0000313" key="3">
    <source>
        <dbReference type="Proteomes" id="UP000316706"/>
    </source>
</evidence>
<feature type="transmembrane region" description="Helical" evidence="1">
    <location>
        <begin position="41"/>
        <end position="64"/>
    </location>
</feature>
<dbReference type="SUPFAM" id="SSF103473">
    <property type="entry name" value="MFS general substrate transporter"/>
    <property type="match status" value="1"/>
</dbReference>
<dbReference type="Pfam" id="PF11139">
    <property type="entry name" value="SfLAP"/>
    <property type="match status" value="1"/>
</dbReference>
<dbReference type="InterPro" id="IPR036259">
    <property type="entry name" value="MFS_trans_sf"/>
</dbReference>